<dbReference type="EMBL" id="CP098808">
    <property type="protein sequence ID" value="USJ25668.1"/>
    <property type="molecule type" value="Genomic_DNA"/>
</dbReference>
<dbReference type="InterPro" id="IPR036291">
    <property type="entry name" value="NAD(P)-bd_dom_sf"/>
</dbReference>
<protein>
    <submittedName>
        <fullName evidence="4">NAD-dependent epimerase/dehydratase family protein</fullName>
    </submittedName>
</protein>
<comment type="similarity">
    <text evidence="2">Belongs to the NAD(P)-dependent epimerase/dehydratase family.</text>
</comment>
<dbReference type="InterPro" id="IPR001509">
    <property type="entry name" value="Epimerase_deHydtase"/>
</dbReference>
<dbReference type="Proteomes" id="UP001055460">
    <property type="component" value="Plasmid pA"/>
</dbReference>
<dbReference type="RefSeq" id="WP_112976855.1">
    <property type="nucleotide sequence ID" value="NZ_CAXURO020000002.1"/>
</dbReference>
<geneLocation type="plasmid" evidence="4 5">
    <name>pA</name>
</geneLocation>
<evidence type="ECO:0000259" key="3">
    <source>
        <dbReference type="Pfam" id="PF01370"/>
    </source>
</evidence>
<dbReference type="AlphaFoldDB" id="A0A9Q8YBF6"/>
<feature type="domain" description="NAD-dependent epimerase/dehydratase" evidence="3">
    <location>
        <begin position="4"/>
        <end position="238"/>
    </location>
</feature>
<comment type="pathway">
    <text evidence="1">Bacterial outer membrane biogenesis; LPS O-antigen biosynthesis.</text>
</comment>
<dbReference type="SUPFAM" id="SSF51735">
    <property type="entry name" value="NAD(P)-binding Rossmann-fold domains"/>
    <property type="match status" value="1"/>
</dbReference>
<reference evidence="4" key="1">
    <citation type="submission" date="2022-06" db="EMBL/GenBank/DDBJ databases">
        <title>Physiological and biochemical characterization and genomic elucidation of a strain of the genus Ensifer adhaerens M8 that combines arsenic oxidation and chromium reduction.</title>
        <authorList>
            <person name="Li X."/>
            <person name="Yu c."/>
        </authorList>
    </citation>
    <scope>NUCLEOTIDE SEQUENCE</scope>
    <source>
        <strain evidence="4">M8</strain>
        <plasmid evidence="4">pA</plasmid>
    </source>
</reference>
<gene>
    <name evidence="4" type="ORF">NE863_24670</name>
</gene>
<evidence type="ECO:0000256" key="1">
    <source>
        <dbReference type="ARBA" id="ARBA00005125"/>
    </source>
</evidence>
<name>A0A9Q8YBF6_ENSAD</name>
<proteinExistence type="inferred from homology"/>
<keyword evidence="4" id="KW-0614">Plasmid</keyword>
<evidence type="ECO:0000313" key="4">
    <source>
        <dbReference type="EMBL" id="USJ25668.1"/>
    </source>
</evidence>
<dbReference type="Pfam" id="PF01370">
    <property type="entry name" value="Epimerase"/>
    <property type="match status" value="1"/>
</dbReference>
<evidence type="ECO:0000313" key="5">
    <source>
        <dbReference type="Proteomes" id="UP001055460"/>
    </source>
</evidence>
<dbReference type="Gene3D" id="3.40.50.720">
    <property type="entry name" value="NAD(P)-binding Rossmann-like Domain"/>
    <property type="match status" value="1"/>
</dbReference>
<dbReference type="PANTHER" id="PTHR43000">
    <property type="entry name" value="DTDP-D-GLUCOSE 4,6-DEHYDRATASE-RELATED"/>
    <property type="match status" value="1"/>
</dbReference>
<evidence type="ECO:0000256" key="2">
    <source>
        <dbReference type="ARBA" id="ARBA00007637"/>
    </source>
</evidence>
<dbReference type="Gene3D" id="3.90.25.10">
    <property type="entry name" value="UDP-galactose 4-epimerase, domain 1"/>
    <property type="match status" value="1"/>
</dbReference>
<sequence length="303" mass="32719">MKRILVTGGAGFIGAHLARRLVKAGHDVTVLDDLSSGKRENVPQPSTFIEGSVLDRDAVRRALANVDACIHLAAISSVERCKRQLTSSHAINITGFLTIIEELAHSRAHLPLVYASSAAVYGASQELPLSEAGRCIPLSPYGADKLSCELHARSAYEVYGIASLGLRFFNVYGPGQDPSSPYSGVIAKFAERLERGENITIHGDGRQTRDFVHVDDVVEAVLHALGRWDTGARIVNVCSGVETSISDLARIMIEETGSRSDITYIDGLSGEVRRSRGCVEALHAKLAYRCVTDLRAGLARLLQ</sequence>
<accession>A0A9Q8YBF6</accession>
<organism evidence="4 5">
    <name type="scientific">Ensifer adhaerens</name>
    <name type="common">Sinorhizobium morelense</name>
    <dbReference type="NCBI Taxonomy" id="106592"/>
    <lineage>
        <taxon>Bacteria</taxon>
        <taxon>Pseudomonadati</taxon>
        <taxon>Pseudomonadota</taxon>
        <taxon>Alphaproteobacteria</taxon>
        <taxon>Hyphomicrobiales</taxon>
        <taxon>Rhizobiaceae</taxon>
        <taxon>Sinorhizobium/Ensifer group</taxon>
        <taxon>Ensifer</taxon>
    </lineage>
</organism>